<dbReference type="InterPro" id="IPR006944">
    <property type="entry name" value="Phage/GTA_portal"/>
</dbReference>
<dbReference type="Proteomes" id="UP000240904">
    <property type="component" value="Unassembled WGS sequence"/>
</dbReference>
<dbReference type="PIRSF" id="PIRSF018494">
    <property type="entry name" value="PBSX_VPQ"/>
    <property type="match status" value="1"/>
</dbReference>
<evidence type="ECO:0000313" key="2">
    <source>
        <dbReference type="EMBL" id="PSW05648.1"/>
    </source>
</evidence>
<dbReference type="OrthoDB" id="5449776at2"/>
<evidence type="ECO:0000313" key="3">
    <source>
        <dbReference type="Proteomes" id="UP000240904"/>
    </source>
</evidence>
<comment type="similarity">
    <text evidence="1">Belongs to the phage portal family. PBSX subfamily.</text>
</comment>
<dbReference type="NCBIfam" id="TIGR01540">
    <property type="entry name" value="portal_PBSX"/>
    <property type="match status" value="1"/>
</dbReference>
<dbReference type="EMBL" id="PYMC01000004">
    <property type="protein sequence ID" value="PSW05648.1"/>
    <property type="molecule type" value="Genomic_DNA"/>
</dbReference>
<organism evidence="2 3">
    <name type="scientific">Photobacterium lipolyticum</name>
    <dbReference type="NCBI Taxonomy" id="266810"/>
    <lineage>
        <taxon>Bacteria</taxon>
        <taxon>Pseudomonadati</taxon>
        <taxon>Pseudomonadota</taxon>
        <taxon>Gammaproteobacteria</taxon>
        <taxon>Vibrionales</taxon>
        <taxon>Vibrionaceae</taxon>
        <taxon>Photobacterium</taxon>
    </lineage>
</organism>
<dbReference type="AlphaFoldDB" id="A0A2T3N091"/>
<protein>
    <submittedName>
        <fullName evidence="2">Phage portal protein</fullName>
    </submittedName>
</protein>
<reference evidence="2 3" key="1">
    <citation type="submission" date="2018-03" db="EMBL/GenBank/DDBJ databases">
        <title>Whole genome sequencing of Histamine producing bacteria.</title>
        <authorList>
            <person name="Butler K."/>
        </authorList>
    </citation>
    <scope>NUCLEOTIDE SEQUENCE [LARGE SCALE GENOMIC DNA]</scope>
    <source>
        <strain evidence="2 3">DSM 16190</strain>
    </source>
</reference>
<dbReference type="InterPro" id="IPR030935">
    <property type="entry name" value="PBSX_Proteobac"/>
</dbReference>
<dbReference type="Pfam" id="PF04860">
    <property type="entry name" value="Phage_portal"/>
    <property type="match status" value="1"/>
</dbReference>
<dbReference type="InterPro" id="IPR006430">
    <property type="entry name" value="Phage_portal_PBSX"/>
</dbReference>
<accession>A0A2T3N091</accession>
<sequence>MSNNEQVTATDSEQSTNESLMFSFGQPEIMDSGFTNYEYSELYYNDSDDYWEPPLDRTGLNKLTRANAYHGSILMARRNMIAGRFVKGGMLKQQVQSAVHDFLEFGDTAILKIRDHFGRVVRLHPLPSMYLRKNKKGDYWLLERDDKKRLYKQEDVIFIKQYDPAQQVYGSPDYLGCVQSALLNSDATTFRRRYYKNGLHMGFIFYATDPNLSKDDEDDLKEKMASSRGVGNFRSMFINIPNGKEKGIQLIPVGDIATKDEFEKIKNVSAQEVLTGHRFPVELAAIIPNGGTRGDPIKFNEVYTQNEVIPACEMFMDAVNSDTEVPKSLQFEFTLANGEKQIALS</sequence>
<comment type="caution">
    <text evidence="2">The sequence shown here is derived from an EMBL/GenBank/DDBJ whole genome shotgun (WGS) entry which is preliminary data.</text>
</comment>
<dbReference type="RefSeq" id="WP_107282800.1">
    <property type="nucleotide sequence ID" value="NZ_PYMC01000004.1"/>
</dbReference>
<evidence type="ECO:0000256" key="1">
    <source>
        <dbReference type="ARBA" id="ARBA00006799"/>
    </source>
</evidence>
<name>A0A2T3N091_9GAMM</name>
<proteinExistence type="inferred from homology"/>
<gene>
    <name evidence="2" type="ORF">C9I89_07820</name>
</gene>
<keyword evidence="3" id="KW-1185">Reference proteome</keyword>